<evidence type="ECO:0000313" key="2">
    <source>
        <dbReference type="EMBL" id="CAG5067282.1"/>
    </source>
</evidence>
<dbReference type="Pfam" id="PF18863">
    <property type="entry name" value="AbiJ_NTD4"/>
    <property type="match status" value="1"/>
</dbReference>
<organism evidence="2 3">
    <name type="scientific">Dyadobacter linearis</name>
    <dbReference type="NCBI Taxonomy" id="2823330"/>
    <lineage>
        <taxon>Bacteria</taxon>
        <taxon>Pseudomonadati</taxon>
        <taxon>Bacteroidota</taxon>
        <taxon>Cytophagia</taxon>
        <taxon>Cytophagales</taxon>
        <taxon>Spirosomataceae</taxon>
        <taxon>Dyadobacter</taxon>
    </lineage>
</organism>
<accession>A0ABN7R1D3</accession>
<dbReference type="Proteomes" id="UP000679725">
    <property type="component" value="Unassembled WGS sequence"/>
</dbReference>
<reference evidence="2 3" key="1">
    <citation type="submission" date="2021-04" db="EMBL/GenBank/DDBJ databases">
        <authorList>
            <person name="Rodrigo-Torres L."/>
            <person name="Arahal R. D."/>
            <person name="Lucena T."/>
        </authorList>
    </citation>
    <scope>NUCLEOTIDE SEQUENCE [LARGE SCALE GENOMIC DNA]</scope>
    <source>
        <strain evidence="2 3">CECT 9623</strain>
    </source>
</reference>
<protein>
    <recommendedName>
        <fullName evidence="1">HEPN AbiJ-N-terminal domain-containing protein</fullName>
    </recommendedName>
</protein>
<evidence type="ECO:0000313" key="3">
    <source>
        <dbReference type="Proteomes" id="UP000679725"/>
    </source>
</evidence>
<proteinExistence type="predicted"/>
<evidence type="ECO:0000259" key="1">
    <source>
        <dbReference type="Pfam" id="PF18863"/>
    </source>
</evidence>
<dbReference type="InterPro" id="IPR049503">
    <property type="entry name" value="AbiJ_NTD4"/>
</dbReference>
<name>A0ABN7R1D3_9BACT</name>
<gene>
    <name evidence="2" type="ORF">DYBT9623_00002</name>
</gene>
<dbReference type="EMBL" id="CAJRAU010000001">
    <property type="protein sequence ID" value="CAG5067282.1"/>
    <property type="molecule type" value="Genomic_DNA"/>
</dbReference>
<keyword evidence="3" id="KW-1185">Reference proteome</keyword>
<sequence>MRDSLQIESIDDSLRNRLWNVILEVFVEQFNNSAYTDDETELGNVCKHLWKEFYKFPVDTIATYYNSTRVSTEGFMHFLRDWFFEAEWYELYDLIEFLAFIDLRIKRGKFSESTNQAFKRELAGYRLIEAEIIQITSDEEIQAIESALNITDKWSSVNLHLKSALSKLSDRKQPDYRNSIKESISSVEAFCIILTGDNTATLGKALAEIEKKHDIHKALKVAFSAIYGYTSDAAGIRHSLLESDKTVDLEDARFMLVSCSAFISYLKAKIVF</sequence>
<feature type="domain" description="HEPN AbiJ-N-terminal" evidence="1">
    <location>
        <begin position="5"/>
        <end position="149"/>
    </location>
</feature>
<comment type="caution">
    <text evidence="2">The sequence shown here is derived from an EMBL/GenBank/DDBJ whole genome shotgun (WGS) entry which is preliminary data.</text>
</comment>